<gene>
    <name evidence="4" type="ORF">METZ01_LOCUS430999</name>
</gene>
<evidence type="ECO:0008006" key="5">
    <source>
        <dbReference type="Google" id="ProtNLM"/>
    </source>
</evidence>
<dbReference type="InterPro" id="IPR029787">
    <property type="entry name" value="Nucleotide_cyclase"/>
</dbReference>
<dbReference type="SUPFAM" id="SSF55073">
    <property type="entry name" value="Nucleotide cyclase"/>
    <property type="match status" value="1"/>
</dbReference>
<accession>A0A382Y5L9</accession>
<reference evidence="4" key="1">
    <citation type="submission" date="2018-05" db="EMBL/GenBank/DDBJ databases">
        <authorList>
            <person name="Lanie J.A."/>
            <person name="Ng W.-L."/>
            <person name="Kazmierczak K.M."/>
            <person name="Andrzejewski T.M."/>
            <person name="Davidsen T.M."/>
            <person name="Wayne K.J."/>
            <person name="Tettelin H."/>
            <person name="Glass J.I."/>
            <person name="Rusch D."/>
            <person name="Podicherti R."/>
            <person name="Tsui H.-C.T."/>
            <person name="Winkler M.E."/>
        </authorList>
    </citation>
    <scope>NUCLEOTIDE SEQUENCE</scope>
</reference>
<dbReference type="AlphaFoldDB" id="A0A382Y5L9"/>
<dbReference type="PROSITE" id="PS50113">
    <property type="entry name" value="PAC"/>
    <property type="match status" value="1"/>
</dbReference>
<dbReference type="SMART" id="SM00091">
    <property type="entry name" value="PAS"/>
    <property type="match status" value="1"/>
</dbReference>
<dbReference type="EMBL" id="UINC01172856">
    <property type="protein sequence ID" value="SVD78145.1"/>
    <property type="molecule type" value="Genomic_DNA"/>
</dbReference>
<dbReference type="Pfam" id="PF00990">
    <property type="entry name" value="GGDEF"/>
    <property type="match status" value="1"/>
</dbReference>
<dbReference type="PROSITE" id="PS50887">
    <property type="entry name" value="GGDEF"/>
    <property type="match status" value="1"/>
</dbReference>
<feature type="domain" description="GGDEF" evidence="3">
    <location>
        <begin position="169"/>
        <end position="266"/>
    </location>
</feature>
<proteinExistence type="predicted"/>
<dbReference type="PANTHER" id="PTHR44757:SF2">
    <property type="entry name" value="BIOFILM ARCHITECTURE MAINTENANCE PROTEIN MBAA"/>
    <property type="match status" value="1"/>
</dbReference>
<dbReference type="InterPro" id="IPR013656">
    <property type="entry name" value="PAS_4"/>
</dbReference>
<feature type="non-terminal residue" evidence="4">
    <location>
        <position position="1"/>
    </location>
</feature>
<dbReference type="SMART" id="SM00267">
    <property type="entry name" value="GGDEF"/>
    <property type="match status" value="1"/>
</dbReference>
<dbReference type="InterPro" id="IPR000700">
    <property type="entry name" value="PAS-assoc_C"/>
</dbReference>
<sequence>ELKAAEQRVEASEIRLAALVEHASDLVCVADDVGRVIYASPAVARVLNLSASELEGTPVFDLVHPDDRENLMGKMEEIVNTPGISPSLEARVAHADGGWRHMEVVTTNLLNNPAVSGIVINARDITERVEVAAQLEEKAFHDELTGLPNRSLLLERLADALHRASRHDRMVGVLFLDLDRFKVVNDSLGHSVGDELLSETARRLEQTIRPDDTVARLGGDEFVVVIGNMVRTTDALVAAERVRSAVAQPVTLGNESTVVTTSVGIA</sequence>
<dbReference type="PANTHER" id="PTHR44757">
    <property type="entry name" value="DIGUANYLATE CYCLASE DGCP"/>
    <property type="match status" value="1"/>
</dbReference>
<dbReference type="InterPro" id="IPR043128">
    <property type="entry name" value="Rev_trsase/Diguanyl_cyclase"/>
</dbReference>
<organism evidence="4">
    <name type="scientific">marine metagenome</name>
    <dbReference type="NCBI Taxonomy" id="408172"/>
    <lineage>
        <taxon>unclassified sequences</taxon>
        <taxon>metagenomes</taxon>
        <taxon>ecological metagenomes</taxon>
    </lineage>
</organism>
<dbReference type="CDD" id="cd00130">
    <property type="entry name" value="PAS"/>
    <property type="match status" value="1"/>
</dbReference>
<evidence type="ECO:0000259" key="3">
    <source>
        <dbReference type="PROSITE" id="PS50887"/>
    </source>
</evidence>
<feature type="domain" description="PAC" evidence="2">
    <location>
        <begin position="86"/>
        <end position="137"/>
    </location>
</feature>
<dbReference type="PROSITE" id="PS50112">
    <property type="entry name" value="PAS"/>
    <property type="match status" value="1"/>
</dbReference>
<feature type="non-terminal residue" evidence="4">
    <location>
        <position position="266"/>
    </location>
</feature>
<dbReference type="CDD" id="cd01949">
    <property type="entry name" value="GGDEF"/>
    <property type="match status" value="1"/>
</dbReference>
<evidence type="ECO:0000259" key="2">
    <source>
        <dbReference type="PROSITE" id="PS50113"/>
    </source>
</evidence>
<protein>
    <recommendedName>
        <fullName evidence="5">Diguanylate cyclase</fullName>
    </recommendedName>
</protein>
<feature type="domain" description="PAS" evidence="1">
    <location>
        <begin position="12"/>
        <end position="82"/>
    </location>
</feature>
<dbReference type="InterPro" id="IPR000014">
    <property type="entry name" value="PAS"/>
</dbReference>
<dbReference type="Gene3D" id="3.30.70.270">
    <property type="match status" value="1"/>
</dbReference>
<dbReference type="NCBIfam" id="TIGR00229">
    <property type="entry name" value="sensory_box"/>
    <property type="match status" value="1"/>
</dbReference>
<dbReference type="Gene3D" id="3.30.450.20">
    <property type="entry name" value="PAS domain"/>
    <property type="match status" value="1"/>
</dbReference>
<dbReference type="Pfam" id="PF08448">
    <property type="entry name" value="PAS_4"/>
    <property type="match status" value="1"/>
</dbReference>
<dbReference type="InterPro" id="IPR052155">
    <property type="entry name" value="Biofilm_reg_signaling"/>
</dbReference>
<dbReference type="InterPro" id="IPR035965">
    <property type="entry name" value="PAS-like_dom_sf"/>
</dbReference>
<dbReference type="InterPro" id="IPR000160">
    <property type="entry name" value="GGDEF_dom"/>
</dbReference>
<dbReference type="SUPFAM" id="SSF55785">
    <property type="entry name" value="PYP-like sensor domain (PAS domain)"/>
    <property type="match status" value="1"/>
</dbReference>
<dbReference type="NCBIfam" id="TIGR00254">
    <property type="entry name" value="GGDEF"/>
    <property type="match status" value="1"/>
</dbReference>
<evidence type="ECO:0000313" key="4">
    <source>
        <dbReference type="EMBL" id="SVD78145.1"/>
    </source>
</evidence>
<evidence type="ECO:0000259" key="1">
    <source>
        <dbReference type="PROSITE" id="PS50112"/>
    </source>
</evidence>
<name>A0A382Y5L9_9ZZZZ</name>